<proteinExistence type="predicted"/>
<dbReference type="EMBL" id="SEOQ01000514">
    <property type="protein sequence ID" value="TFY61358.1"/>
    <property type="molecule type" value="Genomic_DNA"/>
</dbReference>
<keyword evidence="4" id="KW-1185">Reference proteome</keyword>
<feature type="region of interest" description="Disordered" evidence="1">
    <location>
        <begin position="25"/>
        <end position="49"/>
    </location>
</feature>
<dbReference type="OrthoDB" id="2100652at2759"/>
<evidence type="ECO:0000256" key="1">
    <source>
        <dbReference type="SAM" id="MobiDB-lite"/>
    </source>
</evidence>
<accession>A0A4Y9YHM4</accession>
<dbReference type="GO" id="GO:0033617">
    <property type="term" value="P:mitochondrial respiratory chain complex IV assembly"/>
    <property type="evidence" value="ECO:0007669"/>
    <property type="project" value="InterPro"/>
</dbReference>
<dbReference type="PANTHER" id="PTHR28523:SF1">
    <property type="entry name" value="CYTOCHROME C OXIDASE ASSEMBLY FACTOR 1"/>
    <property type="match status" value="1"/>
</dbReference>
<reference evidence="3 4" key="1">
    <citation type="submission" date="2019-02" db="EMBL/GenBank/DDBJ databases">
        <title>Genome sequencing of the rare red list fungi Dentipellis fragilis.</title>
        <authorList>
            <person name="Buettner E."/>
            <person name="Kellner H."/>
        </authorList>
    </citation>
    <scope>NUCLEOTIDE SEQUENCE [LARGE SCALE GENOMIC DNA]</scope>
    <source>
        <strain evidence="3 4">DSM 105465</strain>
    </source>
</reference>
<keyword evidence="2" id="KW-0812">Transmembrane</keyword>
<dbReference type="GO" id="GO:0005743">
    <property type="term" value="C:mitochondrial inner membrane"/>
    <property type="evidence" value="ECO:0007669"/>
    <property type="project" value="TreeGrafter"/>
</dbReference>
<evidence type="ECO:0000313" key="3">
    <source>
        <dbReference type="EMBL" id="TFY61358.1"/>
    </source>
</evidence>
<dbReference type="AlphaFoldDB" id="A0A4Y9YHM4"/>
<keyword evidence="2" id="KW-0472">Membrane</keyword>
<feature type="transmembrane region" description="Helical" evidence="2">
    <location>
        <begin position="65"/>
        <end position="85"/>
    </location>
</feature>
<gene>
    <name evidence="3" type="ORF">EVG20_g7088</name>
</gene>
<organism evidence="3 4">
    <name type="scientific">Dentipellis fragilis</name>
    <dbReference type="NCBI Taxonomy" id="205917"/>
    <lineage>
        <taxon>Eukaryota</taxon>
        <taxon>Fungi</taxon>
        <taxon>Dikarya</taxon>
        <taxon>Basidiomycota</taxon>
        <taxon>Agaricomycotina</taxon>
        <taxon>Agaricomycetes</taxon>
        <taxon>Russulales</taxon>
        <taxon>Hericiaceae</taxon>
        <taxon>Dentipellis</taxon>
    </lineage>
</organism>
<evidence type="ECO:0008006" key="5">
    <source>
        <dbReference type="Google" id="ProtNLM"/>
    </source>
</evidence>
<evidence type="ECO:0000313" key="4">
    <source>
        <dbReference type="Proteomes" id="UP000298327"/>
    </source>
</evidence>
<evidence type="ECO:0000256" key="2">
    <source>
        <dbReference type="SAM" id="Phobius"/>
    </source>
</evidence>
<dbReference type="Proteomes" id="UP000298327">
    <property type="component" value="Unassembled WGS sequence"/>
</dbReference>
<comment type="caution">
    <text evidence="3">The sequence shown here is derived from an EMBL/GenBank/DDBJ whole genome shotgun (WGS) entry which is preliminary data.</text>
</comment>
<sequence>MHAARALPKARLPARLLSCRTFATELPRPPPSEMPAAETFSSPSKPREYYTRRQQRDLPPYARTWPLVAVFGTAGVAVWASFFMYATNQERLSSSVTRHVLTTIRESDAVREVLGDAVRFEPAWYLNGDPWVSGSVNMLQGHVDISFRVKGHKQGGTLYFTSLRKAKGEPFTILRFKIIADDGTIVKVPLATL</sequence>
<keyword evidence="2" id="KW-1133">Transmembrane helix</keyword>
<name>A0A4Y9YHM4_9AGAM</name>
<dbReference type="PANTHER" id="PTHR28523">
    <property type="entry name" value="CYTOCHROME C OXIDASE ASSEMBLY FACTOR 1"/>
    <property type="match status" value="1"/>
</dbReference>
<dbReference type="InterPro" id="IPR042432">
    <property type="entry name" value="Coa1_fungi"/>
</dbReference>
<dbReference type="Pfam" id="PF08695">
    <property type="entry name" value="Coa1"/>
    <property type="match status" value="1"/>
</dbReference>
<dbReference type="InterPro" id="IPR014807">
    <property type="entry name" value="Coa1"/>
</dbReference>
<protein>
    <recommendedName>
        <fullName evidence="5">DUF1783-domain-containing protein</fullName>
    </recommendedName>
</protein>